<dbReference type="SUPFAM" id="SSF63446">
    <property type="entry name" value="Type I dockerin domain"/>
    <property type="match status" value="1"/>
</dbReference>
<name>A0A956M5W7_UNCEI</name>
<reference evidence="2" key="1">
    <citation type="submission" date="2020-04" db="EMBL/GenBank/DDBJ databases">
        <authorList>
            <person name="Zhang T."/>
        </authorList>
    </citation>
    <scope>NUCLEOTIDE SEQUENCE</scope>
    <source>
        <strain evidence="2">HKST-UBA01</strain>
    </source>
</reference>
<proteinExistence type="predicted"/>
<dbReference type="AlphaFoldDB" id="A0A956M5W7"/>
<dbReference type="InterPro" id="IPR036439">
    <property type="entry name" value="Dockerin_dom_sf"/>
</dbReference>
<evidence type="ECO:0000259" key="1">
    <source>
        <dbReference type="PROSITE" id="PS51766"/>
    </source>
</evidence>
<organism evidence="2 3">
    <name type="scientific">Eiseniibacteriota bacterium</name>
    <dbReference type="NCBI Taxonomy" id="2212470"/>
    <lineage>
        <taxon>Bacteria</taxon>
        <taxon>Candidatus Eiseniibacteriota</taxon>
    </lineage>
</organism>
<feature type="domain" description="Dockerin" evidence="1">
    <location>
        <begin position="39"/>
        <end position="104"/>
    </location>
</feature>
<dbReference type="PROSITE" id="PS51766">
    <property type="entry name" value="DOCKERIN"/>
    <property type="match status" value="1"/>
</dbReference>
<reference evidence="2" key="2">
    <citation type="journal article" date="2021" name="Microbiome">
        <title>Successional dynamics and alternative stable states in a saline activated sludge microbial community over 9 years.</title>
        <authorList>
            <person name="Wang Y."/>
            <person name="Ye J."/>
            <person name="Ju F."/>
            <person name="Liu L."/>
            <person name="Boyd J.A."/>
            <person name="Deng Y."/>
            <person name="Parks D.H."/>
            <person name="Jiang X."/>
            <person name="Yin X."/>
            <person name="Woodcroft B.J."/>
            <person name="Tyson G.W."/>
            <person name="Hugenholtz P."/>
            <person name="Polz M.F."/>
            <person name="Zhang T."/>
        </authorList>
    </citation>
    <scope>NUCLEOTIDE SEQUENCE</scope>
    <source>
        <strain evidence="2">HKST-UBA01</strain>
    </source>
</reference>
<feature type="non-terminal residue" evidence="2">
    <location>
        <position position="1"/>
    </location>
</feature>
<accession>A0A956M5W7</accession>
<evidence type="ECO:0000313" key="2">
    <source>
        <dbReference type="EMBL" id="MCA9730446.1"/>
    </source>
</evidence>
<dbReference type="GO" id="GO:0000272">
    <property type="term" value="P:polysaccharide catabolic process"/>
    <property type="evidence" value="ECO:0007669"/>
    <property type="project" value="InterPro"/>
</dbReference>
<dbReference type="PROSITE" id="PS00018">
    <property type="entry name" value="EF_HAND_1"/>
    <property type="match status" value="1"/>
</dbReference>
<dbReference type="Gene3D" id="1.10.1330.10">
    <property type="entry name" value="Dockerin domain"/>
    <property type="match status" value="1"/>
</dbReference>
<gene>
    <name evidence="2" type="ORF">KC729_22400</name>
</gene>
<dbReference type="InterPro" id="IPR016134">
    <property type="entry name" value="Dockerin_dom"/>
</dbReference>
<protein>
    <recommendedName>
        <fullName evidence="1">Dockerin domain-containing protein</fullName>
    </recommendedName>
</protein>
<comment type="caution">
    <text evidence="2">The sequence shown here is derived from an EMBL/GenBank/DDBJ whole genome shotgun (WGS) entry which is preliminary data.</text>
</comment>
<evidence type="ECO:0000313" key="3">
    <source>
        <dbReference type="Proteomes" id="UP000697710"/>
    </source>
</evidence>
<dbReference type="Proteomes" id="UP000697710">
    <property type="component" value="Unassembled WGS sequence"/>
</dbReference>
<sequence length="128" mass="12616">AGACLVVGSPGEGEFGASAGAVYSTDLTGGCAPPAPAEPAFVRGDCNADGGVNIADPVRLLDHLFAGAGIDCDDACDSNDDGTLNIADVIFTLGYVVSSGPMPPAPFPTCGVDPTVDALDCLSFPPCP</sequence>
<dbReference type="InterPro" id="IPR018247">
    <property type="entry name" value="EF_Hand_1_Ca_BS"/>
</dbReference>
<dbReference type="EMBL" id="JAGQHR010001217">
    <property type="protein sequence ID" value="MCA9730446.1"/>
    <property type="molecule type" value="Genomic_DNA"/>
</dbReference>